<keyword evidence="3" id="KW-1185">Reference proteome</keyword>
<feature type="non-terminal residue" evidence="2">
    <location>
        <position position="105"/>
    </location>
</feature>
<sequence length="105" mass="12236">MKKERSFVVLTSTGKESFIKKTLLFSGNEYTIKDELEAQLKSIQEELEREKERIDELGEVNEKLKHKLKEENGGEQEKSGDQREKEAIIAAGERDREIKKLKQEL</sequence>
<protein>
    <submittedName>
        <fullName evidence="2">Uncharacterized protein</fullName>
    </submittedName>
</protein>
<evidence type="ECO:0000313" key="2">
    <source>
        <dbReference type="EMBL" id="ETO31473.1"/>
    </source>
</evidence>
<reference evidence="2 3" key="1">
    <citation type="journal article" date="2013" name="Curr. Biol.">
        <title>The Genome of the Foraminiferan Reticulomyxa filosa.</title>
        <authorList>
            <person name="Glockner G."/>
            <person name="Hulsmann N."/>
            <person name="Schleicher M."/>
            <person name="Noegel A.A."/>
            <person name="Eichinger L."/>
            <person name="Gallinger C."/>
            <person name="Pawlowski J."/>
            <person name="Sierra R."/>
            <person name="Euteneuer U."/>
            <person name="Pillet L."/>
            <person name="Moustafa A."/>
            <person name="Platzer M."/>
            <person name="Groth M."/>
            <person name="Szafranski K."/>
            <person name="Schliwa M."/>
        </authorList>
    </citation>
    <scope>NUCLEOTIDE SEQUENCE [LARGE SCALE GENOMIC DNA]</scope>
</reference>
<name>X6P009_RETFI</name>
<proteinExistence type="predicted"/>
<dbReference type="Proteomes" id="UP000023152">
    <property type="component" value="Unassembled WGS sequence"/>
</dbReference>
<comment type="caution">
    <text evidence="2">The sequence shown here is derived from an EMBL/GenBank/DDBJ whole genome shotgun (WGS) entry which is preliminary data.</text>
</comment>
<gene>
    <name evidence="2" type="ORF">RFI_05644</name>
</gene>
<organism evidence="2 3">
    <name type="scientific">Reticulomyxa filosa</name>
    <dbReference type="NCBI Taxonomy" id="46433"/>
    <lineage>
        <taxon>Eukaryota</taxon>
        <taxon>Sar</taxon>
        <taxon>Rhizaria</taxon>
        <taxon>Retaria</taxon>
        <taxon>Foraminifera</taxon>
        <taxon>Monothalamids</taxon>
        <taxon>Reticulomyxidae</taxon>
        <taxon>Reticulomyxa</taxon>
    </lineage>
</organism>
<evidence type="ECO:0000313" key="3">
    <source>
        <dbReference type="Proteomes" id="UP000023152"/>
    </source>
</evidence>
<dbReference type="EMBL" id="ASPP01004910">
    <property type="protein sequence ID" value="ETO31473.1"/>
    <property type="molecule type" value="Genomic_DNA"/>
</dbReference>
<accession>X6P009</accession>
<feature type="region of interest" description="Disordered" evidence="1">
    <location>
        <begin position="65"/>
        <end position="86"/>
    </location>
</feature>
<evidence type="ECO:0000256" key="1">
    <source>
        <dbReference type="SAM" id="MobiDB-lite"/>
    </source>
</evidence>
<dbReference type="AlphaFoldDB" id="X6P009"/>